<evidence type="ECO:0000313" key="1">
    <source>
        <dbReference type="EMBL" id="SED91936.1"/>
    </source>
</evidence>
<name>A0A1H5ELF8_9ACTN</name>
<dbReference type="RefSeq" id="WP_074994301.1">
    <property type="nucleotide sequence ID" value="NZ_FNTD01000004.1"/>
</dbReference>
<dbReference type="GeneID" id="95515358"/>
<sequence>MELAFLSPLYEHPGSWASAYVDLSRQDEDTAAAPLTQGPPDGLAHWCTLPRAAPLPDLAGEDPLSPVWCVPVPGATGGPAVSGTGR</sequence>
<protein>
    <submittedName>
        <fullName evidence="1">Uncharacterized protein</fullName>
    </submittedName>
</protein>
<proteinExistence type="predicted"/>
<dbReference type="Proteomes" id="UP000182375">
    <property type="component" value="Unassembled WGS sequence"/>
</dbReference>
<reference evidence="1 2" key="1">
    <citation type="submission" date="2016-10" db="EMBL/GenBank/DDBJ databases">
        <authorList>
            <person name="de Groot N.N."/>
        </authorList>
    </citation>
    <scope>NUCLEOTIDE SEQUENCE [LARGE SCALE GENOMIC DNA]</scope>
    <source>
        <strain evidence="1 2">DSM 40306</strain>
    </source>
</reference>
<dbReference type="STRING" id="67331.SAMN04490357_6313"/>
<dbReference type="EMBL" id="FNTD01000004">
    <property type="protein sequence ID" value="SED91936.1"/>
    <property type="molecule type" value="Genomic_DNA"/>
</dbReference>
<organism evidence="1 2">
    <name type="scientific">Streptomyces misionensis</name>
    <dbReference type="NCBI Taxonomy" id="67331"/>
    <lineage>
        <taxon>Bacteria</taxon>
        <taxon>Bacillati</taxon>
        <taxon>Actinomycetota</taxon>
        <taxon>Actinomycetes</taxon>
        <taxon>Kitasatosporales</taxon>
        <taxon>Streptomycetaceae</taxon>
        <taxon>Streptomyces</taxon>
    </lineage>
</organism>
<accession>A0A1H5ELF8</accession>
<dbReference type="AlphaFoldDB" id="A0A1H5ELF8"/>
<gene>
    <name evidence="1" type="ORF">SAMN04490357_6313</name>
</gene>
<evidence type="ECO:0000313" key="2">
    <source>
        <dbReference type="Proteomes" id="UP000182375"/>
    </source>
</evidence>